<sequence length="355" mass="39240">MTPSPLYRIMDASLNRCCEGLRVLEDMLRFVPEDVALSKALKNLRHSIRKETAALASRAVKARDSENDPGFVISQNGPPGKRSGMADVAVANCKRVQEALRSLEEQAAALSMPELCLFFESCRFQVYGLEKRILETLIPEIRRNILNTDIYAITASEHSRGRSNIDVVRQMMDADIRLVQYREKDKSLRQKYEECKEIRKITKDYGASFVVNDDADLALMVGADGVHIGQDDWPVSAVRELVGETMAIGLSTHSPEQAAAALASGADYIGVGPIFETRTKKDVCDPVGFTYLEHVVKNIPLPFVAIGGIKVHNIHEVAKRGARCICLVTEITGAEDIGGKTKEIRNILSKKGRLT</sequence>
<dbReference type="Gene3D" id="3.20.20.70">
    <property type="entry name" value="Aldolase class I"/>
    <property type="match status" value="1"/>
</dbReference>
<dbReference type="FunFam" id="3.20.20.70:FF:000096">
    <property type="entry name" value="Thiamine-phosphate synthase"/>
    <property type="match status" value="1"/>
</dbReference>
<keyword evidence="3 10" id="KW-0808">Transferase</keyword>
<evidence type="ECO:0000256" key="6">
    <source>
        <dbReference type="ARBA" id="ARBA00022977"/>
    </source>
</evidence>
<feature type="binding site" evidence="10">
    <location>
        <position position="213"/>
    </location>
    <ligand>
        <name>Mg(2+)</name>
        <dbReference type="ChEBI" id="CHEBI:18420"/>
    </ligand>
</feature>
<evidence type="ECO:0000256" key="11">
    <source>
        <dbReference type="RuleBase" id="RU003826"/>
    </source>
</evidence>
<dbReference type="PANTHER" id="PTHR20857">
    <property type="entry name" value="THIAMINE-PHOSPHATE PYROPHOSPHORYLASE"/>
    <property type="match status" value="1"/>
</dbReference>
<proteinExistence type="inferred from homology"/>
<feature type="binding site" evidence="10">
    <location>
        <begin position="180"/>
        <end position="184"/>
    </location>
    <ligand>
        <name>4-amino-2-methyl-5-(diphosphooxymethyl)pyrimidine</name>
        <dbReference type="ChEBI" id="CHEBI:57841"/>
    </ligand>
</feature>
<dbReference type="GO" id="GO:0009229">
    <property type="term" value="P:thiamine diphosphate biosynthetic process"/>
    <property type="evidence" value="ECO:0007669"/>
    <property type="project" value="UniProtKB-UniRule"/>
</dbReference>
<comment type="catalytic activity">
    <reaction evidence="7 10 11">
        <text>4-methyl-5-(2-phosphooxyethyl)-thiazole + 4-amino-2-methyl-5-(diphosphooxymethyl)pyrimidine + H(+) = thiamine phosphate + diphosphate</text>
        <dbReference type="Rhea" id="RHEA:22328"/>
        <dbReference type="ChEBI" id="CHEBI:15378"/>
        <dbReference type="ChEBI" id="CHEBI:33019"/>
        <dbReference type="ChEBI" id="CHEBI:37575"/>
        <dbReference type="ChEBI" id="CHEBI:57841"/>
        <dbReference type="ChEBI" id="CHEBI:58296"/>
        <dbReference type="EC" id="2.5.1.3"/>
    </reaction>
</comment>
<feature type="binding site" evidence="10">
    <location>
        <begin position="328"/>
        <end position="329"/>
    </location>
    <ligand>
        <name>2-[(2R,5Z)-2-carboxy-4-methylthiazol-5(2H)-ylidene]ethyl phosphate</name>
        <dbReference type="ChEBI" id="CHEBI:62899"/>
    </ligand>
</feature>
<evidence type="ECO:0000256" key="4">
    <source>
        <dbReference type="ARBA" id="ARBA00022723"/>
    </source>
</evidence>
<evidence type="ECO:0000256" key="12">
    <source>
        <dbReference type="RuleBase" id="RU004253"/>
    </source>
</evidence>
<dbReference type="SUPFAM" id="SSF51391">
    <property type="entry name" value="Thiamin phosphate synthase"/>
    <property type="match status" value="1"/>
</dbReference>
<feature type="domain" description="ThiD2" evidence="14">
    <location>
        <begin position="8"/>
        <end position="131"/>
    </location>
</feature>
<comment type="catalytic activity">
    <reaction evidence="8 10 11">
        <text>2-(2-carboxy-4-methylthiazol-5-yl)ethyl phosphate + 4-amino-2-methyl-5-(diphosphooxymethyl)pyrimidine + 2 H(+) = thiamine phosphate + CO2 + diphosphate</text>
        <dbReference type="Rhea" id="RHEA:47848"/>
        <dbReference type="ChEBI" id="CHEBI:15378"/>
        <dbReference type="ChEBI" id="CHEBI:16526"/>
        <dbReference type="ChEBI" id="CHEBI:33019"/>
        <dbReference type="ChEBI" id="CHEBI:37575"/>
        <dbReference type="ChEBI" id="CHEBI:57841"/>
        <dbReference type="ChEBI" id="CHEBI:62890"/>
        <dbReference type="EC" id="2.5.1.3"/>
    </reaction>
</comment>
<dbReference type="InterPro" id="IPR022998">
    <property type="entry name" value="ThiamineP_synth_TenI"/>
</dbReference>
<comment type="similarity">
    <text evidence="10 11">Belongs to the thiamine-phosphate synthase family.</text>
</comment>
<keyword evidence="4 10" id="KW-0479">Metal-binding</keyword>
<organism evidence="15 16">
    <name type="scientific">Desulfobotulus mexicanus</name>
    <dbReference type="NCBI Taxonomy" id="2586642"/>
    <lineage>
        <taxon>Bacteria</taxon>
        <taxon>Pseudomonadati</taxon>
        <taxon>Thermodesulfobacteriota</taxon>
        <taxon>Desulfobacteria</taxon>
        <taxon>Desulfobacterales</taxon>
        <taxon>Desulfobacteraceae</taxon>
        <taxon>Desulfobotulus</taxon>
    </lineage>
</organism>
<feature type="binding site" evidence="10">
    <location>
        <position position="251"/>
    </location>
    <ligand>
        <name>4-amino-2-methyl-5-(diphosphooxymethyl)pyrimidine</name>
        <dbReference type="ChEBI" id="CHEBI:57841"/>
    </ligand>
</feature>
<comment type="caution">
    <text evidence="15">The sequence shown here is derived from an EMBL/GenBank/DDBJ whole genome shotgun (WGS) entry which is preliminary data.</text>
</comment>
<dbReference type="GO" id="GO:0004789">
    <property type="term" value="F:thiamine-phosphate diphosphorylase activity"/>
    <property type="evidence" value="ECO:0007669"/>
    <property type="project" value="UniProtKB-UniRule"/>
</dbReference>
<dbReference type="InterPro" id="IPR013785">
    <property type="entry name" value="Aldolase_TIM"/>
</dbReference>
<keyword evidence="6 10" id="KW-0784">Thiamine biosynthesis</keyword>
<feature type="domain" description="Thiamine phosphate synthase/TenI" evidence="13">
    <location>
        <begin position="150"/>
        <end position="331"/>
    </location>
</feature>
<evidence type="ECO:0000256" key="7">
    <source>
        <dbReference type="ARBA" id="ARBA00047334"/>
    </source>
</evidence>
<dbReference type="Proteomes" id="UP000321899">
    <property type="component" value="Unassembled WGS sequence"/>
</dbReference>
<comment type="catalytic activity">
    <reaction evidence="9 10 11">
        <text>2-[(2R,5Z)-2-carboxy-4-methylthiazol-5(2H)-ylidene]ethyl phosphate + 4-amino-2-methyl-5-(diphosphooxymethyl)pyrimidine + 2 H(+) = thiamine phosphate + CO2 + diphosphate</text>
        <dbReference type="Rhea" id="RHEA:47844"/>
        <dbReference type="ChEBI" id="CHEBI:15378"/>
        <dbReference type="ChEBI" id="CHEBI:16526"/>
        <dbReference type="ChEBI" id="CHEBI:33019"/>
        <dbReference type="ChEBI" id="CHEBI:37575"/>
        <dbReference type="ChEBI" id="CHEBI:57841"/>
        <dbReference type="ChEBI" id="CHEBI:62899"/>
        <dbReference type="EC" id="2.5.1.3"/>
    </reaction>
</comment>
<reference evidence="15 16" key="1">
    <citation type="submission" date="2019-06" db="EMBL/GenBank/DDBJ databases">
        <title>Desulfobotulus mexicanus sp. nov., a novel sulfate-reducing bacterium isolated from the sediment of an alkaline crater lake in Mexico.</title>
        <authorList>
            <person name="Hirschler-Rea A."/>
        </authorList>
    </citation>
    <scope>NUCLEOTIDE SEQUENCE [LARGE SCALE GENOMIC DNA]</scope>
    <source>
        <strain evidence="15 16">PAR22N</strain>
    </source>
</reference>
<feature type="binding site" evidence="10">
    <location>
        <position position="212"/>
    </location>
    <ligand>
        <name>4-amino-2-methyl-5-(diphosphooxymethyl)pyrimidine</name>
        <dbReference type="ChEBI" id="CHEBI:57841"/>
    </ligand>
</feature>
<evidence type="ECO:0000259" key="13">
    <source>
        <dbReference type="Pfam" id="PF02581"/>
    </source>
</evidence>
<dbReference type="AlphaFoldDB" id="A0A5S5MCD8"/>
<dbReference type="Pfam" id="PF02581">
    <property type="entry name" value="TMP-TENI"/>
    <property type="match status" value="1"/>
</dbReference>
<dbReference type="InterPro" id="IPR016229">
    <property type="entry name" value="TMP_synthase_cyanobac_bac"/>
</dbReference>
<dbReference type="EC" id="2.5.1.3" evidence="10"/>
<dbReference type="CDD" id="cd00564">
    <property type="entry name" value="TMP_TenI"/>
    <property type="match status" value="1"/>
</dbReference>
<evidence type="ECO:0000313" key="15">
    <source>
        <dbReference type="EMBL" id="TYT73360.1"/>
    </source>
</evidence>
<evidence type="ECO:0000256" key="10">
    <source>
        <dbReference type="HAMAP-Rule" id="MF_00097"/>
    </source>
</evidence>
<evidence type="ECO:0000256" key="2">
    <source>
        <dbReference type="ARBA" id="ARBA00005165"/>
    </source>
</evidence>
<dbReference type="OrthoDB" id="9810880at2"/>
<dbReference type="GO" id="GO:0009228">
    <property type="term" value="P:thiamine biosynthetic process"/>
    <property type="evidence" value="ECO:0007669"/>
    <property type="project" value="UniProtKB-KW"/>
</dbReference>
<dbReference type="InterPro" id="IPR036206">
    <property type="entry name" value="ThiamineP_synth_sf"/>
</dbReference>
<dbReference type="RefSeq" id="WP_139450763.1">
    <property type="nucleotide sequence ID" value="NZ_VDMB01000033.1"/>
</dbReference>
<dbReference type="HAMAP" id="MF_00097">
    <property type="entry name" value="TMP_synthase"/>
    <property type="match status" value="1"/>
</dbReference>
<evidence type="ECO:0000256" key="9">
    <source>
        <dbReference type="ARBA" id="ARBA00047883"/>
    </source>
</evidence>
<keyword evidence="16" id="KW-1185">Reference proteome</keyword>
<dbReference type="PIRSF" id="PIRSF000512">
    <property type="entry name" value="TMP_PPase_Cyanobac_prd"/>
    <property type="match status" value="1"/>
</dbReference>
<evidence type="ECO:0000256" key="3">
    <source>
        <dbReference type="ARBA" id="ARBA00022679"/>
    </source>
</evidence>
<keyword evidence="5 10" id="KW-0460">Magnesium</keyword>
<dbReference type="InterPro" id="IPR041397">
    <property type="entry name" value="ThiD2"/>
</dbReference>
<dbReference type="NCBIfam" id="TIGR00693">
    <property type="entry name" value="thiE"/>
    <property type="match status" value="1"/>
</dbReference>
<comment type="cofactor">
    <cofactor evidence="10">
        <name>Mg(2+)</name>
        <dbReference type="ChEBI" id="CHEBI:18420"/>
    </cofactor>
    <text evidence="10">Binds 1 Mg(2+) ion per subunit.</text>
</comment>
<comment type="pathway">
    <text evidence="2 10 12">Cofactor biosynthesis; thiamine diphosphate biosynthesis; thiamine phosphate from 4-amino-2-methyl-5-diphosphomethylpyrimidine and 4-methyl-5-(2-phosphoethyl)-thiazole: step 1/1.</text>
</comment>
<accession>A0A5S5MCD8</accession>
<feature type="binding site" evidence="10">
    <location>
        <position position="308"/>
    </location>
    <ligand>
        <name>2-[(2R,5Z)-2-carboxy-4-methylthiazol-5(2H)-ylidene]ethyl phosphate</name>
        <dbReference type="ChEBI" id="CHEBI:62899"/>
    </ligand>
</feature>
<protein>
    <recommendedName>
        <fullName evidence="10">Thiamine-phosphate synthase</fullName>
        <shortName evidence="10">TP synthase</shortName>
        <shortName evidence="10">TPS</shortName>
        <ecNumber evidence="10">2.5.1.3</ecNumber>
    </recommendedName>
    <alternativeName>
        <fullName evidence="10">Thiamine-phosphate pyrophosphorylase</fullName>
        <shortName evidence="10">TMP pyrophosphorylase</shortName>
        <shortName evidence="10">TMP-PPase</shortName>
    </alternativeName>
</protein>
<feature type="binding site" evidence="10">
    <location>
        <position position="280"/>
    </location>
    <ligand>
        <name>4-amino-2-methyl-5-(diphosphooxymethyl)pyrimidine</name>
        <dbReference type="ChEBI" id="CHEBI:57841"/>
    </ligand>
</feature>
<comment type="function">
    <text evidence="1 10">Condenses 4-methyl-5-(beta-hydroxyethyl)thiazole monophosphate (THZ-P) and 2-methyl-4-amino-5-hydroxymethyl pyrimidine pyrophosphate (HMP-PP) to form thiamine monophosphate (TMP).</text>
</comment>
<gene>
    <name evidence="10 15" type="primary">thiE</name>
    <name evidence="15" type="ORF">FIM25_15470</name>
</gene>
<dbReference type="InterPro" id="IPR034291">
    <property type="entry name" value="TMP_synthase"/>
</dbReference>
<dbReference type="Pfam" id="PF17792">
    <property type="entry name" value="ThiD2"/>
    <property type="match status" value="1"/>
</dbReference>
<evidence type="ECO:0000256" key="8">
    <source>
        <dbReference type="ARBA" id="ARBA00047851"/>
    </source>
</evidence>
<evidence type="ECO:0000259" key="14">
    <source>
        <dbReference type="Pfam" id="PF17792"/>
    </source>
</evidence>
<dbReference type="PANTHER" id="PTHR20857:SF15">
    <property type="entry name" value="THIAMINE-PHOSPHATE SYNTHASE"/>
    <property type="match status" value="1"/>
</dbReference>
<dbReference type="GO" id="GO:0000287">
    <property type="term" value="F:magnesium ion binding"/>
    <property type="evidence" value="ECO:0007669"/>
    <property type="project" value="UniProtKB-UniRule"/>
</dbReference>
<dbReference type="UniPathway" id="UPA00060">
    <property type="reaction ID" value="UER00141"/>
</dbReference>
<dbReference type="EMBL" id="VDMB01000033">
    <property type="protein sequence ID" value="TYT73360.1"/>
    <property type="molecule type" value="Genomic_DNA"/>
</dbReference>
<evidence type="ECO:0000256" key="1">
    <source>
        <dbReference type="ARBA" id="ARBA00003814"/>
    </source>
</evidence>
<evidence type="ECO:0000256" key="5">
    <source>
        <dbReference type="ARBA" id="ARBA00022842"/>
    </source>
</evidence>
<feature type="binding site" evidence="10">
    <location>
        <position position="232"/>
    </location>
    <ligand>
        <name>Mg(2+)</name>
        <dbReference type="ChEBI" id="CHEBI:18420"/>
    </ligand>
</feature>
<evidence type="ECO:0000313" key="16">
    <source>
        <dbReference type="Proteomes" id="UP000321899"/>
    </source>
</evidence>
<feature type="binding site" evidence="10">
    <location>
        <begin position="277"/>
        <end position="279"/>
    </location>
    <ligand>
        <name>2-[(2R,5Z)-2-carboxy-4-methylthiazol-5(2H)-ylidene]ethyl phosphate</name>
        <dbReference type="ChEBI" id="CHEBI:62899"/>
    </ligand>
</feature>
<name>A0A5S5MCD8_9BACT</name>
<dbReference type="GO" id="GO:0005737">
    <property type="term" value="C:cytoplasm"/>
    <property type="evidence" value="ECO:0007669"/>
    <property type="project" value="TreeGrafter"/>
</dbReference>